<dbReference type="PANTHER" id="PTHR24356:SF163">
    <property type="entry name" value="3-PHOSPHOINOSITIDE-DEPENDENT PROTEIN KINASE 1-RELATED"/>
    <property type="match status" value="1"/>
</dbReference>
<dbReference type="InterPro" id="IPR039046">
    <property type="entry name" value="PDPK1"/>
</dbReference>
<dbReference type="InterPro" id="IPR017441">
    <property type="entry name" value="Protein_kinase_ATP_BS"/>
</dbReference>
<dbReference type="InterPro" id="IPR011993">
    <property type="entry name" value="PH-like_dom_sf"/>
</dbReference>
<sequence>MSGEDRAMTAAEQVTAPRPSDFRFGKEIGQGSFSTVYVVRELASNAEFAMKVVDKQRVRRNRAVESVMMEKEVLKRTNHIFIIRLYYTFQDETRLFYVLEYARKGALLDYLIRLTSFDIPCARFYAAEIFAALEYLHKQSIVHRDLKPENVLLTENMHIKLADFGSAIILNDPRVKAPSFTGTPEYVSPEMLAPCARLDDDDDEEEEKKVSNKNGINREPKKTNSVVDNEFPIEKIAYLMDYWALGCVIYQFISGRPPFRPERNGHAYEAFGKILSLSYSFLDGFDPIAKDLVQKLLVIDPLQRLGSPVNGGGPKAIRAHPFFEGVQWDTLQDETPPALHPNLESVAPVDWDKTTHDYAVCDRLELAAMQVTDDERPRLLAVQERQNPFHRFVRNRLILKQGILFKRRGLFARKRMFLLTEGPHLFYVDIDSMALKGEVHWSSFLTLEQKSDKLFFINVPTRTYYLEDPSGNASDWVKQINAVHNIYYSSTAGTSKSAVSSNSADSAGANVS</sequence>
<dbReference type="PANTHER" id="PTHR24356">
    <property type="entry name" value="SERINE/THREONINE-PROTEIN KINASE"/>
    <property type="match status" value="1"/>
</dbReference>
<dbReference type="CDD" id="cd05581">
    <property type="entry name" value="STKc_PDK1"/>
    <property type="match status" value="1"/>
</dbReference>
<protein>
    <recommendedName>
        <fullName evidence="3">3-phosphoinositide-dependent protein kinase 1</fullName>
        <ecNumber evidence="2">2.7.11.1</ecNumber>
    </recommendedName>
</protein>
<dbReference type="SUPFAM" id="SSF50729">
    <property type="entry name" value="PH domain-like"/>
    <property type="match status" value="1"/>
</dbReference>
<dbReference type="FunFam" id="3.30.200.20:FF:000042">
    <property type="entry name" value="Aurora kinase A"/>
    <property type="match status" value="1"/>
</dbReference>
<reference evidence="14" key="1">
    <citation type="submission" date="2019-05" db="EMBL/GenBank/DDBJ databases">
        <title>Annotation for the trematode Fasciolopsis buski.</title>
        <authorList>
            <person name="Choi Y.-J."/>
        </authorList>
    </citation>
    <scope>NUCLEOTIDE SEQUENCE</scope>
    <source>
        <strain evidence="14">HT</strain>
        <tissue evidence="14">Whole worm</tissue>
    </source>
</reference>
<dbReference type="Gene3D" id="2.30.29.30">
    <property type="entry name" value="Pleckstrin-homology domain (PH domain)/Phosphotyrosine-binding domain (PTB)"/>
    <property type="match status" value="1"/>
</dbReference>
<keyword evidence="7 14" id="KW-0418">Kinase</keyword>
<dbReference type="InterPro" id="IPR050236">
    <property type="entry name" value="Ser_Thr_kinase_AGC"/>
</dbReference>
<dbReference type="GO" id="GO:0005524">
    <property type="term" value="F:ATP binding"/>
    <property type="evidence" value="ECO:0007669"/>
    <property type="project" value="UniProtKB-UniRule"/>
</dbReference>
<evidence type="ECO:0000256" key="2">
    <source>
        <dbReference type="ARBA" id="ARBA00012513"/>
    </source>
</evidence>
<dbReference type="Gene3D" id="3.30.200.20">
    <property type="entry name" value="Phosphorylase Kinase, domain 1"/>
    <property type="match status" value="1"/>
</dbReference>
<dbReference type="Pfam" id="PF00069">
    <property type="entry name" value="Pkinase"/>
    <property type="match status" value="1"/>
</dbReference>
<keyword evidence="6 11" id="KW-0547">Nucleotide-binding</keyword>
<evidence type="ECO:0000256" key="10">
    <source>
        <dbReference type="ARBA" id="ARBA00048679"/>
    </source>
</evidence>
<dbReference type="InterPro" id="IPR000719">
    <property type="entry name" value="Prot_kinase_dom"/>
</dbReference>
<proteinExistence type="inferred from homology"/>
<keyword evidence="5" id="KW-0808">Transferase</keyword>
<dbReference type="EMBL" id="LUCM01002721">
    <property type="protein sequence ID" value="KAA0196931.1"/>
    <property type="molecule type" value="Genomic_DNA"/>
</dbReference>
<keyword evidence="4" id="KW-0723">Serine/threonine-protein kinase</keyword>
<dbReference type="OrthoDB" id="347657at2759"/>
<evidence type="ECO:0000256" key="11">
    <source>
        <dbReference type="PROSITE-ProRule" id="PRU10141"/>
    </source>
</evidence>
<dbReference type="InterPro" id="IPR008271">
    <property type="entry name" value="Ser/Thr_kinase_AS"/>
</dbReference>
<evidence type="ECO:0000256" key="8">
    <source>
        <dbReference type="ARBA" id="ARBA00022840"/>
    </source>
</evidence>
<dbReference type="Proteomes" id="UP000728185">
    <property type="component" value="Unassembled WGS sequence"/>
</dbReference>
<evidence type="ECO:0000256" key="3">
    <source>
        <dbReference type="ARBA" id="ARBA00018538"/>
    </source>
</evidence>
<evidence type="ECO:0000256" key="7">
    <source>
        <dbReference type="ARBA" id="ARBA00022777"/>
    </source>
</evidence>
<dbReference type="PROSITE" id="PS50011">
    <property type="entry name" value="PROTEIN_KINASE_DOM"/>
    <property type="match status" value="1"/>
</dbReference>
<gene>
    <name evidence="14" type="ORF">FBUS_06382</name>
</gene>
<keyword evidence="15" id="KW-1185">Reference proteome</keyword>
<dbReference type="CDD" id="cd01262">
    <property type="entry name" value="PH_PDK1"/>
    <property type="match status" value="1"/>
</dbReference>
<feature type="region of interest" description="Disordered" evidence="12">
    <location>
        <begin position="199"/>
        <end position="222"/>
    </location>
</feature>
<evidence type="ECO:0000256" key="4">
    <source>
        <dbReference type="ARBA" id="ARBA00022527"/>
    </source>
</evidence>
<dbReference type="Pfam" id="PF14593">
    <property type="entry name" value="PH_3"/>
    <property type="match status" value="1"/>
</dbReference>
<evidence type="ECO:0000256" key="1">
    <source>
        <dbReference type="ARBA" id="ARBA00010006"/>
    </source>
</evidence>
<evidence type="ECO:0000313" key="15">
    <source>
        <dbReference type="Proteomes" id="UP000728185"/>
    </source>
</evidence>
<name>A0A8E0VJC4_9TREM</name>
<dbReference type="SUPFAM" id="SSF56112">
    <property type="entry name" value="Protein kinase-like (PK-like)"/>
    <property type="match status" value="1"/>
</dbReference>
<evidence type="ECO:0000256" key="6">
    <source>
        <dbReference type="ARBA" id="ARBA00022741"/>
    </source>
</evidence>
<dbReference type="PROSITE" id="PS00108">
    <property type="entry name" value="PROTEIN_KINASE_ST"/>
    <property type="match status" value="1"/>
</dbReference>
<dbReference type="SMART" id="SM00220">
    <property type="entry name" value="S_TKc"/>
    <property type="match status" value="1"/>
</dbReference>
<dbReference type="Gene3D" id="1.10.510.10">
    <property type="entry name" value="Transferase(Phosphotransferase) domain 1"/>
    <property type="match status" value="2"/>
</dbReference>
<evidence type="ECO:0000256" key="9">
    <source>
        <dbReference type="ARBA" id="ARBA00047899"/>
    </source>
</evidence>
<comment type="catalytic activity">
    <reaction evidence="9">
        <text>L-threonyl-[protein] + ATP = O-phospho-L-threonyl-[protein] + ADP + H(+)</text>
        <dbReference type="Rhea" id="RHEA:46608"/>
        <dbReference type="Rhea" id="RHEA-COMP:11060"/>
        <dbReference type="Rhea" id="RHEA-COMP:11605"/>
        <dbReference type="ChEBI" id="CHEBI:15378"/>
        <dbReference type="ChEBI" id="CHEBI:30013"/>
        <dbReference type="ChEBI" id="CHEBI:30616"/>
        <dbReference type="ChEBI" id="CHEBI:61977"/>
        <dbReference type="ChEBI" id="CHEBI:456216"/>
        <dbReference type="EC" id="2.7.11.1"/>
    </reaction>
</comment>
<comment type="catalytic activity">
    <reaction evidence="10">
        <text>L-seryl-[protein] + ATP = O-phospho-L-seryl-[protein] + ADP + H(+)</text>
        <dbReference type="Rhea" id="RHEA:17989"/>
        <dbReference type="Rhea" id="RHEA-COMP:9863"/>
        <dbReference type="Rhea" id="RHEA-COMP:11604"/>
        <dbReference type="ChEBI" id="CHEBI:15378"/>
        <dbReference type="ChEBI" id="CHEBI:29999"/>
        <dbReference type="ChEBI" id="CHEBI:30616"/>
        <dbReference type="ChEBI" id="CHEBI:83421"/>
        <dbReference type="ChEBI" id="CHEBI:456216"/>
        <dbReference type="EC" id="2.7.11.1"/>
    </reaction>
</comment>
<keyword evidence="8 11" id="KW-0067">ATP-binding</keyword>
<dbReference type="AlphaFoldDB" id="A0A8E0VJC4"/>
<dbReference type="InterPro" id="IPR033931">
    <property type="entry name" value="PDK1-typ_PH"/>
</dbReference>
<evidence type="ECO:0000259" key="13">
    <source>
        <dbReference type="PROSITE" id="PS50011"/>
    </source>
</evidence>
<evidence type="ECO:0000256" key="12">
    <source>
        <dbReference type="SAM" id="MobiDB-lite"/>
    </source>
</evidence>
<feature type="binding site" evidence="11">
    <location>
        <position position="51"/>
    </location>
    <ligand>
        <name>ATP</name>
        <dbReference type="ChEBI" id="CHEBI:30616"/>
    </ligand>
</feature>
<dbReference type="PROSITE" id="PS00107">
    <property type="entry name" value="PROTEIN_KINASE_ATP"/>
    <property type="match status" value="1"/>
</dbReference>
<evidence type="ECO:0000256" key="5">
    <source>
        <dbReference type="ARBA" id="ARBA00022679"/>
    </source>
</evidence>
<comment type="similarity">
    <text evidence="1">Belongs to the protein kinase superfamily. AGC Ser/Thr protein kinase family. PDPK1 subfamily.</text>
</comment>
<comment type="caution">
    <text evidence="14">The sequence shown here is derived from an EMBL/GenBank/DDBJ whole genome shotgun (WGS) entry which is preliminary data.</text>
</comment>
<dbReference type="GO" id="GO:0004674">
    <property type="term" value="F:protein serine/threonine kinase activity"/>
    <property type="evidence" value="ECO:0007669"/>
    <property type="project" value="UniProtKB-KW"/>
</dbReference>
<evidence type="ECO:0000313" key="14">
    <source>
        <dbReference type="EMBL" id="KAA0196931.1"/>
    </source>
</evidence>
<feature type="domain" description="Protein kinase" evidence="13">
    <location>
        <begin position="22"/>
        <end position="323"/>
    </location>
</feature>
<dbReference type="GO" id="GO:0035556">
    <property type="term" value="P:intracellular signal transduction"/>
    <property type="evidence" value="ECO:0007669"/>
    <property type="project" value="TreeGrafter"/>
</dbReference>
<dbReference type="EC" id="2.7.11.1" evidence="2"/>
<accession>A0A8E0VJC4</accession>
<organism evidence="14 15">
    <name type="scientific">Fasciolopsis buskii</name>
    <dbReference type="NCBI Taxonomy" id="27845"/>
    <lineage>
        <taxon>Eukaryota</taxon>
        <taxon>Metazoa</taxon>
        <taxon>Spiralia</taxon>
        <taxon>Lophotrochozoa</taxon>
        <taxon>Platyhelminthes</taxon>
        <taxon>Trematoda</taxon>
        <taxon>Digenea</taxon>
        <taxon>Plagiorchiida</taxon>
        <taxon>Echinostomata</taxon>
        <taxon>Echinostomatoidea</taxon>
        <taxon>Fasciolidae</taxon>
        <taxon>Fasciolopsis</taxon>
    </lineage>
</organism>
<dbReference type="InterPro" id="IPR011009">
    <property type="entry name" value="Kinase-like_dom_sf"/>
</dbReference>